<evidence type="ECO:0000313" key="3">
    <source>
        <dbReference type="Proteomes" id="UP000468943"/>
    </source>
</evidence>
<organism evidence="2 3">
    <name type="scientific">Pontixanthobacter gangjinensis</name>
    <dbReference type="NCBI Taxonomy" id="1028742"/>
    <lineage>
        <taxon>Bacteria</taxon>
        <taxon>Pseudomonadati</taxon>
        <taxon>Pseudomonadota</taxon>
        <taxon>Alphaproteobacteria</taxon>
        <taxon>Sphingomonadales</taxon>
        <taxon>Erythrobacteraceae</taxon>
        <taxon>Pontixanthobacter</taxon>
    </lineage>
</organism>
<name>A0A6I4SL72_9SPHN</name>
<gene>
    <name evidence="2" type="ORF">GRI36_06180</name>
</gene>
<evidence type="ECO:0000256" key="1">
    <source>
        <dbReference type="SAM" id="Phobius"/>
    </source>
</evidence>
<reference evidence="2 3" key="1">
    <citation type="submission" date="2019-12" db="EMBL/GenBank/DDBJ databases">
        <title>Genomic-based taxomic classification of the family Erythrobacteraceae.</title>
        <authorList>
            <person name="Xu L."/>
        </authorList>
    </citation>
    <scope>NUCLEOTIDE SEQUENCE [LARGE SCALE GENOMIC DNA]</scope>
    <source>
        <strain evidence="2 3">JCM 17802</strain>
    </source>
</reference>
<dbReference type="EMBL" id="WTYS01000001">
    <property type="protein sequence ID" value="MXO56465.1"/>
    <property type="molecule type" value="Genomic_DNA"/>
</dbReference>
<comment type="caution">
    <text evidence="2">The sequence shown here is derived from an EMBL/GenBank/DDBJ whole genome shotgun (WGS) entry which is preliminary data.</text>
</comment>
<feature type="transmembrane region" description="Helical" evidence="1">
    <location>
        <begin position="96"/>
        <end position="115"/>
    </location>
</feature>
<protein>
    <submittedName>
        <fullName evidence="2">Uncharacterized protein</fullName>
    </submittedName>
</protein>
<dbReference type="OrthoDB" id="5801787at2"/>
<evidence type="ECO:0000313" key="2">
    <source>
        <dbReference type="EMBL" id="MXO56465.1"/>
    </source>
</evidence>
<keyword evidence="3" id="KW-1185">Reference proteome</keyword>
<sequence>MEGNIMPDLPTKTPWHLWVVGVLSLLWNAVGANDYTQTQLRNTDYIKAGVEPMGIDFQTALTYFEGFPAWAEAFWAIGVWGAVAGSLLLLFRSRFALHVFGASFLGLVVTTFYQFGNPIPGDYDRTIPTIFTAILWIIAIGLILYARRQTAAGVLR</sequence>
<dbReference type="AlphaFoldDB" id="A0A6I4SL72"/>
<feature type="transmembrane region" description="Helical" evidence="1">
    <location>
        <begin position="127"/>
        <end position="146"/>
    </location>
</feature>
<feature type="transmembrane region" description="Helical" evidence="1">
    <location>
        <begin position="73"/>
        <end position="91"/>
    </location>
</feature>
<keyword evidence="1" id="KW-0472">Membrane</keyword>
<keyword evidence="1" id="KW-1133">Transmembrane helix</keyword>
<proteinExistence type="predicted"/>
<keyword evidence="1" id="KW-0812">Transmembrane</keyword>
<accession>A0A6I4SL72</accession>
<dbReference type="Proteomes" id="UP000468943">
    <property type="component" value="Unassembled WGS sequence"/>
</dbReference>